<comment type="pathway">
    <text evidence="2 17">Protein modification; protein glycosylation.</text>
</comment>
<dbReference type="PANTHER" id="PTHR10468:SF0">
    <property type="entry name" value="ALPHA-1,3-MANNOSYL-GLYCOPROTEIN 2-BETA-N-ACETYLGLUCOSAMINYLTRANSFERASE"/>
    <property type="match status" value="1"/>
</dbReference>
<dbReference type="AlphaFoldDB" id="A0A9X0A243"/>
<dbReference type="InterPro" id="IPR029044">
    <property type="entry name" value="Nucleotide-diphossugar_trans"/>
</dbReference>
<dbReference type="Pfam" id="PF03071">
    <property type="entry name" value="GNT-I"/>
    <property type="match status" value="1"/>
</dbReference>
<sequence>MKIVFMTKQGWWILLAVCVFVLGNCILLYRFINKTNFAELEKNARLKEISERYLASLKAGPRSKLSDIAVGVQNLQNRPVIGQKSDVFEPRNDEKENIGLNEVGQKSEQTEHVTSSKRDVILSSTAAANDFVAAILVIACNRPTVKRCLDLLLKYRPSAKKFPIIVSQDCGHEPTANVIRSYGDQVSLIQQLDLSEVQDVPANMRSMMGYYKISRHYKWALGQAFDTMGYDTVLIVEDDLDVAPDFFEYFTATKPLLDKDPTLWCISAWNDNGKEGMVQRNDVLYRTDFFPGLGWMICKSLWEELKPSWPLGFWDDWMRESPQRKGRSCIRPEIPRTRTFGREGVSRGQFFDQHLKFIKLNDKVHPFTKTDLSYLLKDNYDEKFVERIHTLPLVTVDQLTNKKVFANEVQVHYSSQQNFKDVAKPLGAMTDFKAGVPRMAYKGIVTIVFAGINVHIVPSD</sequence>
<evidence type="ECO:0000256" key="6">
    <source>
        <dbReference type="ARBA" id="ARBA00022692"/>
    </source>
</evidence>
<comment type="similarity">
    <text evidence="3 17">Belongs to the glycosyltransferase 13 family.</text>
</comment>
<name>A0A9X0A243_9CNID</name>
<proteinExistence type="inferred from homology"/>
<organism evidence="18 19">
    <name type="scientific">Desmophyllum pertusum</name>
    <dbReference type="NCBI Taxonomy" id="174260"/>
    <lineage>
        <taxon>Eukaryota</taxon>
        <taxon>Metazoa</taxon>
        <taxon>Cnidaria</taxon>
        <taxon>Anthozoa</taxon>
        <taxon>Hexacorallia</taxon>
        <taxon>Scleractinia</taxon>
        <taxon>Caryophylliina</taxon>
        <taxon>Caryophylliidae</taxon>
        <taxon>Desmophyllum</taxon>
    </lineage>
</organism>
<keyword evidence="10 17" id="KW-0333">Golgi apparatus</keyword>
<keyword evidence="12 17" id="KW-0464">Manganese</keyword>
<dbReference type="GO" id="GO:0006487">
    <property type="term" value="P:protein N-linked glycosylation"/>
    <property type="evidence" value="ECO:0007669"/>
    <property type="project" value="TreeGrafter"/>
</dbReference>
<evidence type="ECO:0000256" key="1">
    <source>
        <dbReference type="ARBA" id="ARBA00004323"/>
    </source>
</evidence>
<keyword evidence="4 17" id="KW-0328">Glycosyltransferase</keyword>
<evidence type="ECO:0000256" key="8">
    <source>
        <dbReference type="ARBA" id="ARBA00022968"/>
    </source>
</evidence>
<dbReference type="GO" id="GO:0003827">
    <property type="term" value="F:alpha-1,3-mannosylglycoprotein 2-beta-N-acetylglucosaminyltransferase activity"/>
    <property type="evidence" value="ECO:0007669"/>
    <property type="project" value="UniProtKB-UniRule"/>
</dbReference>
<evidence type="ECO:0000256" key="5">
    <source>
        <dbReference type="ARBA" id="ARBA00022679"/>
    </source>
</evidence>
<comment type="caution">
    <text evidence="18">The sequence shown here is derived from an EMBL/GenBank/DDBJ whole genome shotgun (WGS) entry which is preliminary data.</text>
</comment>
<evidence type="ECO:0000256" key="14">
    <source>
        <dbReference type="ARBA" id="ARBA00038949"/>
    </source>
</evidence>
<dbReference type="InterPro" id="IPR052261">
    <property type="entry name" value="Glycosyltransferase_13"/>
</dbReference>
<keyword evidence="8 17" id="KW-0735">Signal-anchor</keyword>
<dbReference type="InterPro" id="IPR004139">
    <property type="entry name" value="Glyco_trans_13"/>
</dbReference>
<dbReference type="PANTHER" id="PTHR10468">
    <property type="entry name" value="PROTEIN O-LINKED-MANNOSE BETA-1,2-N-ACETYLGLUCOSAMINYLTRANSFERASE 1/ALPHA-1,3-MANNOSYL-GLYCOPROTEIN 2-BETA-N-ACETYLGLUCOSAMINYLTRANSFERASE"/>
    <property type="match status" value="1"/>
</dbReference>
<evidence type="ECO:0000256" key="11">
    <source>
        <dbReference type="ARBA" id="ARBA00023136"/>
    </source>
</evidence>
<evidence type="ECO:0000256" key="17">
    <source>
        <dbReference type="RuleBase" id="RU368119"/>
    </source>
</evidence>
<keyword evidence="7 17" id="KW-0479">Metal-binding</keyword>
<evidence type="ECO:0000256" key="13">
    <source>
        <dbReference type="ARBA" id="ARBA00037706"/>
    </source>
</evidence>
<comment type="cofactor">
    <cofactor evidence="17">
        <name>Mn(2+)</name>
        <dbReference type="ChEBI" id="CHEBI:29035"/>
    </cofactor>
    <text evidence="17">The cofactor is mostly bound to the substrate.</text>
</comment>
<dbReference type="Proteomes" id="UP001163046">
    <property type="component" value="Unassembled WGS sequence"/>
</dbReference>
<keyword evidence="5 18" id="KW-0808">Transferase</keyword>
<dbReference type="OrthoDB" id="440755at2759"/>
<reference evidence="18" key="1">
    <citation type="submission" date="2023-01" db="EMBL/GenBank/DDBJ databases">
        <title>Genome assembly of the deep-sea coral Lophelia pertusa.</title>
        <authorList>
            <person name="Herrera S."/>
            <person name="Cordes E."/>
        </authorList>
    </citation>
    <scope>NUCLEOTIDE SEQUENCE</scope>
    <source>
        <strain evidence="18">USNM1676648</strain>
        <tissue evidence="18">Polyp</tissue>
    </source>
</reference>
<evidence type="ECO:0000256" key="3">
    <source>
        <dbReference type="ARBA" id="ARBA00006492"/>
    </source>
</evidence>
<dbReference type="EC" id="2.4.1.101" evidence="14 17"/>
<evidence type="ECO:0000256" key="7">
    <source>
        <dbReference type="ARBA" id="ARBA00022723"/>
    </source>
</evidence>
<evidence type="ECO:0000256" key="2">
    <source>
        <dbReference type="ARBA" id="ARBA00004922"/>
    </source>
</evidence>
<evidence type="ECO:0000256" key="12">
    <source>
        <dbReference type="ARBA" id="ARBA00023211"/>
    </source>
</evidence>
<evidence type="ECO:0000256" key="16">
    <source>
        <dbReference type="ARBA" id="ARBA00049421"/>
    </source>
</evidence>
<dbReference type="GO" id="GO:0000139">
    <property type="term" value="C:Golgi membrane"/>
    <property type="evidence" value="ECO:0007669"/>
    <property type="project" value="UniProtKB-SubCell"/>
</dbReference>
<accession>A0A9X0A243</accession>
<evidence type="ECO:0000256" key="15">
    <source>
        <dbReference type="ARBA" id="ARBA00041712"/>
    </source>
</evidence>
<comment type="subcellular location">
    <subcellularLocation>
        <location evidence="1 17">Golgi apparatus membrane</location>
        <topology evidence="1 17">Single-pass type II membrane protein</topology>
    </subcellularLocation>
</comment>
<dbReference type="CDD" id="cd02514">
    <property type="entry name" value="GT13_GLCNAC-TI"/>
    <property type="match status" value="1"/>
</dbReference>
<evidence type="ECO:0000256" key="9">
    <source>
        <dbReference type="ARBA" id="ARBA00022989"/>
    </source>
</evidence>
<protein>
    <recommendedName>
        <fullName evidence="14 17">Alpha-1,3-mannosyl-glycoprotein 2-beta-N-acetylglucosaminyltransferase</fullName>
        <shortName evidence="17">GNT-I</shortName>
        <shortName evidence="17">GlcNAc-T I</shortName>
        <ecNumber evidence="14 17">2.4.1.101</ecNumber>
    </recommendedName>
    <alternativeName>
        <fullName evidence="15 17">N-glycosyl-oligosaccharide-glycoprotein N-acetylglucosaminyltransferase I</fullName>
    </alternativeName>
</protein>
<evidence type="ECO:0000256" key="10">
    <source>
        <dbReference type="ARBA" id="ARBA00023034"/>
    </source>
</evidence>
<evidence type="ECO:0000256" key="4">
    <source>
        <dbReference type="ARBA" id="ARBA00022676"/>
    </source>
</evidence>
<comment type="catalytic activity">
    <reaction evidence="16 17">
        <text>N(4)-(alpha-D-Man-(1-&gt;3)-[alpha-D-Man-(1-&gt;3)-[alpha-D-Man-(1-&gt;6)]-alpha-D-Man-(1-&gt;6)]-beta-D-Man-(1-&gt;4)-beta-D-GlcNAc-(1-&gt;4)-beta-D-GlcNAc)-L-asparaginyl-[protein] (N-glucan mannose isomer 5A1,2) + UDP-N-acetyl-alpha-D-glucosamine = N(4)-{beta-D-GlcNAc-(1-&gt;2)-alpha-D-Man-(1-&gt;3)-[alpha-D-Man-(1-&gt;3)-[alpha-D-Man-(1-&gt;6)]-alpha-D-Man-(1-&gt;6)]-beta-D-Man-(1-&gt;4)-beta-D-GlcNAc-(1-&gt;4)-beta-D-GlcNAc}-L-asparaginyl-[protein] + UDP + H(+)</text>
        <dbReference type="Rhea" id="RHEA:11456"/>
        <dbReference type="Rhea" id="RHEA-COMP:14367"/>
        <dbReference type="Rhea" id="RHEA-COMP:14368"/>
        <dbReference type="ChEBI" id="CHEBI:15378"/>
        <dbReference type="ChEBI" id="CHEBI:57705"/>
        <dbReference type="ChEBI" id="CHEBI:58223"/>
        <dbReference type="ChEBI" id="CHEBI:59087"/>
        <dbReference type="ChEBI" id="CHEBI:60625"/>
        <dbReference type="EC" id="2.4.1.101"/>
    </reaction>
</comment>
<dbReference type="GO" id="GO:0030145">
    <property type="term" value="F:manganese ion binding"/>
    <property type="evidence" value="ECO:0007669"/>
    <property type="project" value="UniProtKB-UniRule"/>
</dbReference>
<comment type="function">
    <text evidence="13 17">Initiates complex N-linked carbohydrate formation. Essential for the conversion of high-mannose to hybrid and complex N-glycans.</text>
</comment>
<dbReference type="FunFam" id="3.90.550.10:FF:000055">
    <property type="entry name" value="Alpha-1,3-mannosyl-glycoprotein 2-beta-N-acetylglucosaminyltransferase"/>
    <property type="match status" value="1"/>
</dbReference>
<keyword evidence="19" id="KW-1185">Reference proteome</keyword>
<keyword evidence="6 17" id="KW-0812">Transmembrane</keyword>
<dbReference type="Gene3D" id="3.10.180.20">
    <property type="entry name" value="N-Acetylglucosaminyltransferase I, Domain 2"/>
    <property type="match status" value="1"/>
</dbReference>
<feature type="transmembrane region" description="Helical" evidence="17">
    <location>
        <begin position="12"/>
        <end position="32"/>
    </location>
</feature>
<dbReference type="Gene3D" id="3.90.550.10">
    <property type="entry name" value="Spore Coat Polysaccharide Biosynthesis Protein SpsA, Chain A"/>
    <property type="match status" value="1"/>
</dbReference>
<dbReference type="EMBL" id="MU825403">
    <property type="protein sequence ID" value="KAJ7392061.1"/>
    <property type="molecule type" value="Genomic_DNA"/>
</dbReference>
<dbReference type="SUPFAM" id="SSF53448">
    <property type="entry name" value="Nucleotide-diphospho-sugar transferases"/>
    <property type="match status" value="1"/>
</dbReference>
<evidence type="ECO:0000313" key="19">
    <source>
        <dbReference type="Proteomes" id="UP001163046"/>
    </source>
</evidence>
<keyword evidence="9 17" id="KW-1133">Transmembrane helix</keyword>
<keyword evidence="11 17" id="KW-0472">Membrane</keyword>
<gene>
    <name evidence="18" type="primary">MGAT1_2</name>
    <name evidence="18" type="ORF">OS493_015007</name>
</gene>
<evidence type="ECO:0000313" key="18">
    <source>
        <dbReference type="EMBL" id="KAJ7392061.1"/>
    </source>
</evidence>